<dbReference type="Proteomes" id="UP000035489">
    <property type="component" value="Unassembled WGS sequence"/>
</dbReference>
<gene>
    <name evidence="2" type="ORF">AA309_07240</name>
</gene>
<feature type="domain" description="Metallo-beta-lactamase" evidence="1">
    <location>
        <begin position="100"/>
        <end position="174"/>
    </location>
</feature>
<dbReference type="RefSeq" id="WP_047188327.1">
    <property type="nucleotide sequence ID" value="NZ_LCYG01000017.1"/>
</dbReference>
<sequence length="509" mass="56254">MGRSHVINVDLADVWSDPERTKLLRTLAWGDQVSVVGQTESYIEVEFKRFQETPDGSILPSVELGYIVPRKSSGVGAADVVIPKRHNQVLKISFVDVQQGDGAVIESPDGKVVLVDGGDNQLFARYLAGRFQGTTAEKPQPIECMLVTHGDADHFVGLPEILRSESHPEVRKRLFIQPKRVFHNGLVKRPGTREGKRVPDRELLGPTRKHNGELYIVGLEEDLLSVDDDEMNRPFRAWKDTLATYNDRARLECRRLALGDDEAFSFLADENIQVEVLGPLVTDLDGVPALKFLGNPPKGPRIGQESLATDDLATTGLSASHTINGHSIVFRLTYGNFSYLFSGDLNDEAGRFLTREHNRGNLNLRADVFKVPHHGSADFSGAFIQAVAPVVSVVSSGDESARKEYIHPRATLIGALGRWSRVAEPLVFVTELVAFFNVEGQATLTDKRKAEERGPFFAFSRTAFGIVKTRTDGHRLLVYTDSGNIKLKEAYAFSLDGTGMPKPEDVVRV</sequence>
<dbReference type="InterPro" id="IPR001279">
    <property type="entry name" value="Metallo-B-lactamas"/>
</dbReference>
<dbReference type="PATRIC" id="fig|1225564.3.peg.1966"/>
<dbReference type="InterPro" id="IPR052159">
    <property type="entry name" value="Competence_DNA_uptake"/>
</dbReference>
<reference evidence="2 3" key="1">
    <citation type="submission" date="2015-05" db="EMBL/GenBank/DDBJ databases">
        <title>Draft genome sequence of Microvirga vignae strain BR3299, a novel nitrogen fixing bacteria isolated from Brazil semi-aired region.</title>
        <authorList>
            <person name="Zilli J.E."/>
            <person name="Passos S.R."/>
            <person name="Leite J."/>
            <person name="Baldani J.I."/>
            <person name="Xavier G.R."/>
            <person name="Rumjaneck N.G."/>
            <person name="Simoes-Araujo J.L."/>
        </authorList>
    </citation>
    <scope>NUCLEOTIDE SEQUENCE [LARGE SCALE GENOMIC DNA]</scope>
    <source>
        <strain evidence="2 3">BR3299</strain>
    </source>
</reference>
<dbReference type="STRING" id="1225564.AA309_07240"/>
<comment type="caution">
    <text evidence="2">The sequence shown here is derived from an EMBL/GenBank/DDBJ whole genome shotgun (WGS) entry which is preliminary data.</text>
</comment>
<dbReference type="EMBL" id="LCYG01000017">
    <property type="protein sequence ID" value="KLK93804.1"/>
    <property type="molecule type" value="Genomic_DNA"/>
</dbReference>
<dbReference type="AlphaFoldDB" id="A0A0H1RFF5"/>
<evidence type="ECO:0000313" key="3">
    <source>
        <dbReference type="Proteomes" id="UP000035489"/>
    </source>
</evidence>
<name>A0A0H1RFF5_9HYPH</name>
<organism evidence="2 3">
    <name type="scientific">Microvirga vignae</name>
    <dbReference type="NCBI Taxonomy" id="1225564"/>
    <lineage>
        <taxon>Bacteria</taxon>
        <taxon>Pseudomonadati</taxon>
        <taxon>Pseudomonadota</taxon>
        <taxon>Alphaproteobacteria</taxon>
        <taxon>Hyphomicrobiales</taxon>
        <taxon>Methylobacteriaceae</taxon>
        <taxon>Microvirga</taxon>
    </lineage>
</organism>
<dbReference type="InterPro" id="IPR036866">
    <property type="entry name" value="RibonucZ/Hydroxyglut_hydro"/>
</dbReference>
<protein>
    <submittedName>
        <fullName evidence="2">Competence protein</fullName>
    </submittedName>
</protein>
<keyword evidence="3" id="KW-1185">Reference proteome</keyword>
<dbReference type="PANTHER" id="PTHR30619">
    <property type="entry name" value="DNA INTERNALIZATION/COMPETENCE PROTEIN COMEC/REC2"/>
    <property type="match status" value="1"/>
</dbReference>
<dbReference type="Gene3D" id="3.60.15.10">
    <property type="entry name" value="Ribonuclease Z/Hydroxyacylglutathione hydrolase-like"/>
    <property type="match status" value="1"/>
</dbReference>
<evidence type="ECO:0000313" key="2">
    <source>
        <dbReference type="EMBL" id="KLK93804.1"/>
    </source>
</evidence>
<dbReference type="Pfam" id="PF00753">
    <property type="entry name" value="Lactamase_B"/>
    <property type="match status" value="1"/>
</dbReference>
<accession>A0A0H1RFF5</accession>
<evidence type="ECO:0000259" key="1">
    <source>
        <dbReference type="Pfam" id="PF00753"/>
    </source>
</evidence>
<dbReference type="OrthoDB" id="7177610at2"/>
<dbReference type="PANTHER" id="PTHR30619:SF1">
    <property type="entry name" value="RECOMBINATION PROTEIN 2"/>
    <property type="match status" value="1"/>
</dbReference>
<proteinExistence type="predicted"/>
<dbReference type="SUPFAM" id="SSF56281">
    <property type="entry name" value="Metallo-hydrolase/oxidoreductase"/>
    <property type="match status" value="1"/>
</dbReference>